<feature type="region of interest" description="Disordered" evidence="1">
    <location>
        <begin position="979"/>
        <end position="999"/>
    </location>
</feature>
<evidence type="ECO:0000256" key="2">
    <source>
        <dbReference type="SAM" id="Phobius"/>
    </source>
</evidence>
<feature type="region of interest" description="Disordered" evidence="1">
    <location>
        <begin position="513"/>
        <end position="537"/>
    </location>
</feature>
<feature type="region of interest" description="Disordered" evidence="1">
    <location>
        <begin position="1752"/>
        <end position="1782"/>
    </location>
</feature>
<feature type="transmembrane region" description="Helical" evidence="2">
    <location>
        <begin position="151"/>
        <end position="170"/>
    </location>
</feature>
<keyword evidence="2" id="KW-0472">Membrane</keyword>
<feature type="compositionally biased region" description="Polar residues" evidence="1">
    <location>
        <begin position="626"/>
        <end position="636"/>
    </location>
</feature>
<feature type="compositionally biased region" description="Polar residues" evidence="1">
    <location>
        <begin position="1113"/>
        <end position="1124"/>
    </location>
</feature>
<feature type="compositionally biased region" description="Polar residues" evidence="1">
    <location>
        <begin position="1571"/>
        <end position="1583"/>
    </location>
</feature>
<feature type="transmembrane region" description="Helical" evidence="2">
    <location>
        <begin position="191"/>
        <end position="220"/>
    </location>
</feature>
<evidence type="ECO:0000256" key="1">
    <source>
        <dbReference type="SAM" id="MobiDB-lite"/>
    </source>
</evidence>
<name>A0A370U2P1_9HELO</name>
<feature type="region of interest" description="Disordered" evidence="1">
    <location>
        <begin position="1191"/>
        <end position="1210"/>
    </location>
</feature>
<gene>
    <name evidence="3" type="ORF">BP5553_02028</name>
</gene>
<feature type="region of interest" description="Disordered" evidence="1">
    <location>
        <begin position="619"/>
        <end position="667"/>
    </location>
</feature>
<feature type="transmembrane region" description="Helical" evidence="2">
    <location>
        <begin position="112"/>
        <end position="131"/>
    </location>
</feature>
<comment type="caution">
    <text evidence="3">The sequence shown here is derived from an EMBL/GenBank/DDBJ whole genome shotgun (WGS) entry which is preliminary data.</text>
</comment>
<feature type="compositionally biased region" description="Basic and acidic residues" evidence="1">
    <location>
        <begin position="1584"/>
        <end position="1601"/>
    </location>
</feature>
<feature type="transmembrane region" description="Helical" evidence="2">
    <location>
        <begin position="226"/>
        <end position="244"/>
    </location>
</feature>
<feature type="compositionally biased region" description="Low complexity" evidence="1">
    <location>
        <begin position="849"/>
        <end position="859"/>
    </location>
</feature>
<feature type="compositionally biased region" description="Low complexity" evidence="1">
    <location>
        <begin position="1144"/>
        <end position="1156"/>
    </location>
</feature>
<dbReference type="OrthoDB" id="5370537at2759"/>
<feature type="region of interest" description="Disordered" evidence="1">
    <location>
        <begin position="1571"/>
        <end position="1609"/>
    </location>
</feature>
<feature type="region of interest" description="Disordered" evidence="1">
    <location>
        <begin position="1806"/>
        <end position="1851"/>
    </location>
</feature>
<keyword evidence="2" id="KW-1133">Transmembrane helix</keyword>
<feature type="region of interest" description="Disordered" evidence="1">
    <location>
        <begin position="834"/>
        <end position="863"/>
    </location>
</feature>
<feature type="region of interest" description="Disordered" evidence="1">
    <location>
        <begin position="679"/>
        <end position="698"/>
    </location>
</feature>
<sequence>MAIPDAIQTLSAAFSFGILVQAASAALFLYFKGHGTKIFQDGRRLVLMLFLLFAALWAQVGFVNLMVGPTSPTACQTLLVFTTIFDQGARVVMEQFLLWTLSQGTKVTAQQLVLQGILGIRLVAGGILVGFTRPDFAPVCVARTSAMPVNITVLALDLIIIGVLIIRAFSSGMFHTMRNESQSIQGEQSKAFILSIAGVVVWTATSVPMTLGLSTVILIVRTVVPTNGLIILVGMVTIFSGVLLSPKEEEGITPEARSPFTAPTPPSRELFIGGIGDGSPVSGRNYTKNGMLFVVNPSATPRDSPTTRFQGNHQGDTKGFTKLGDEVRVRALGGDRFGEPESSNGHDRGSSGAFFSALLATPLQAGNQLAMPPNVKAAPERMRNIPMSAAAQQKRSLFNWSKAPAKTPIRNLVISKPVMENSEDDVVQTFTRMPTIDLATAAINERERREGVNARSRLVANRPAPEPPSLPPAQEGLRKSISLKRKVPPSHPAQPMPTIAGSNSSNLSVNGMNGNTTSVSLSPNREEVRRRSPRNTDNFEKWTDEKLVSKPSFSRKATTGLPMNPRSQRMATAGQTGLGKEQTVLFVNDIVYDNPAVVKTIIDAAPDMYASAKRPKTAGKVLDNPLTRTPHSSNSVIHRPRPIKRDSDMDRILFPSEPSPNHRRSKSATYMGVRKSLLASQPGSPTKLPPLPPPPTSAMKLRRLLPNDTKSMTFDEKMELLFPAPPGVPTIPSRRSSVPSLPPFPSMLLSNIAGTNNPVEDKHYSVASKRTTIGLFGPLDLNDQPTSPNRELKRSEQRQAYRFSANTYQNIADQVGETWIPGIPASEVDIRNSVQPPPESDSVMETRKSSFSVTTSSDASSHEDSVTYWGSVHSELSAIDLSKERQTARSTFIPCRNGSSDAVSIPPVPSLASHDEETVMTVMMDPGDIPLPIPPQPTGGRTSFFLDADQTSLEDKVYQPPNAVAWHHRIGDELPTFSERRSNSRARKMPPPTPLLLNSSGRQTTAMIHASEPSPISPPERAIQEIQAQLKRFEEPSRGSVGSIMRHLPHSTDLGSAQDDEDSRLQLLENLEKEMGEQETQWQHMQDNLDRDSISVVMTPQEAAPSEHDLHQESSQVPSRTPSLVLSRRARIRSSMTRSGGEDSTSTVSTLSSDNSRASIWQQRLAEAQVEYLEKAPPPLREKSLNFLSAPRHHQLGSPTPPDSVDSDSDYETELELDGFTMVTSQNSKSMPKQLASLWESSAPSPNAASGRLWNPPYEVSAVYMASREPPAKDIRPILRQTAGSLEITSSALWSKPRSSDQSRAVAGLWGSTAVRPRSRVTRRPLRKSKRITFLPDIIESPTPLPNKRDTLGIFQFPWGEQSDSAVYQPAFNPGLLGAPILNASLQARSRQLEPESNGYSSSFFDDYDEEHDDDDYIDPESDDDFDETTLWEIASLLESTSTPSENSLVPQPPKLIPISEIIEDYDDESDTEDSTGEDLANSRTPIRPLVLATRSQLWTASSDVVFSAAATGLPQPEETIWKSLVASTEGAIRSKPHTSEILPVIASCELWAISEPQRSPSPSNTLMWESRDAVTQSHNSSPKSEKALLWRSQPKQEDRNNSTGLFNFSNDKSVVRTTQASPAASEVVRPTRPTNGTLASLASRNLWSANHSLVEEIDWISEYSRRQKSSRVASSQAMWTPAKPVIELGVTVHELFSVSSSPPSQRTTALAPAAIGMARNPRTISAPLSGLESDELWNGFKPVEPEHHWISESSISPNSPSLCSNPSSGESSPASDASSVKSTSSKASSLWGSISSTASSAVPWWSPKSKKLAPSQPPKDSSKQPSNIPVRQLPTKSVQPSVKPTMASKIPAPVKPLEPLRESMVLVSRSNSAIKVPTLDSTPAKKFRRTVIAQQSVSPIHRPLRHQYTPTIAFRANWDEALAEAIIASTPKKALTRSRVTEADWTTALNSAIVKSQPLLVRQNASPKMWDEALNEAMAKSVTSSSITSNYDPSSRHPVFFTQKLISKSADIHPAALGYVTSTTSSQVYMWSPPINTMTIKAAALWSKGTVSKPAFNPNTPGFNLEPSRNAPITMSLDLPMLQSSSLWAPSQTVALQRNWLAAASKAKAKTWTPRVISPVTKGNNSHKMWSAPDSVVTIQCEHPDMFAHVEAEYAKKSAGLRAPALPNLISNQLFGLALDSQPESTHWLHTTCKLPEASNLPITSPITAIQGQTWAKPVSVAPVEQGVNSMWESRTSPINSSPALFSNPHTTPWDRKKGQPDGVKTIESTEMWRPSMEIPASPKNWLVTRGFSRVEFRY</sequence>
<feature type="compositionally biased region" description="Polar residues" evidence="1">
    <location>
        <begin position="298"/>
        <end position="314"/>
    </location>
</feature>
<feature type="compositionally biased region" description="Pro residues" evidence="1">
    <location>
        <begin position="687"/>
        <end position="696"/>
    </location>
</feature>
<feature type="compositionally biased region" description="Polar residues" evidence="1">
    <location>
        <begin position="513"/>
        <end position="523"/>
    </location>
</feature>
<reference evidence="3 4" key="1">
    <citation type="journal article" date="2018" name="IMA Fungus">
        <title>IMA Genome-F 9: Draft genome sequence of Annulohypoxylon stygium, Aspergillus mulundensis, Berkeleyomyces basicola (syn. Thielaviopsis basicola), Ceratocystis smalleyi, two Cercospora beticola strains, Coleophoma cylindrospora, Fusarium fracticaudum, Phialophora cf. hyalina, and Morchella septimelata.</title>
        <authorList>
            <person name="Wingfield B.D."/>
            <person name="Bills G.F."/>
            <person name="Dong Y."/>
            <person name="Huang W."/>
            <person name="Nel W.J."/>
            <person name="Swalarsk-Parry B.S."/>
            <person name="Vaghefi N."/>
            <person name="Wilken P.M."/>
            <person name="An Z."/>
            <person name="de Beer Z.W."/>
            <person name="De Vos L."/>
            <person name="Chen L."/>
            <person name="Duong T.A."/>
            <person name="Gao Y."/>
            <person name="Hammerbacher A."/>
            <person name="Kikkert J.R."/>
            <person name="Li Y."/>
            <person name="Li H."/>
            <person name="Li K."/>
            <person name="Li Q."/>
            <person name="Liu X."/>
            <person name="Ma X."/>
            <person name="Naidoo K."/>
            <person name="Pethybridge S.J."/>
            <person name="Sun J."/>
            <person name="Steenkamp E.T."/>
            <person name="van der Nest M.A."/>
            <person name="van Wyk S."/>
            <person name="Wingfield M.J."/>
            <person name="Xiong C."/>
            <person name="Yue Q."/>
            <person name="Zhang X."/>
        </authorList>
    </citation>
    <scope>NUCLEOTIDE SEQUENCE [LARGE SCALE GENOMIC DNA]</scope>
    <source>
        <strain evidence="3 4">BP 5553</strain>
    </source>
</reference>
<dbReference type="Proteomes" id="UP000254866">
    <property type="component" value="Unassembled WGS sequence"/>
</dbReference>
<feature type="compositionally biased region" description="Polar residues" evidence="1">
    <location>
        <begin position="2240"/>
        <end position="2252"/>
    </location>
</feature>
<feature type="transmembrane region" description="Helical" evidence="2">
    <location>
        <begin position="45"/>
        <end position="66"/>
    </location>
</feature>
<keyword evidence="4" id="KW-1185">Reference proteome</keyword>
<feature type="region of interest" description="Disordered" evidence="1">
    <location>
        <begin position="1101"/>
        <end position="1156"/>
    </location>
</feature>
<feature type="region of interest" description="Disordered" evidence="1">
    <location>
        <begin position="298"/>
        <end position="320"/>
    </location>
</feature>
<dbReference type="GeneID" id="43594877"/>
<protein>
    <submittedName>
        <fullName evidence="3">Uncharacterized protein</fullName>
    </submittedName>
</protein>
<dbReference type="EMBL" id="NPIC01000001">
    <property type="protein sequence ID" value="RDL42049.1"/>
    <property type="molecule type" value="Genomic_DNA"/>
</dbReference>
<keyword evidence="2" id="KW-0812">Transmembrane</keyword>
<evidence type="ECO:0000313" key="3">
    <source>
        <dbReference type="EMBL" id="RDL42049.1"/>
    </source>
</evidence>
<feature type="region of interest" description="Disordered" evidence="1">
    <location>
        <begin position="447"/>
        <end position="477"/>
    </location>
</feature>
<feature type="region of interest" description="Disordered" evidence="1">
    <location>
        <begin position="1390"/>
        <end position="1413"/>
    </location>
</feature>
<feature type="region of interest" description="Disordered" evidence="1">
    <location>
        <begin position="2240"/>
        <end position="2263"/>
    </location>
</feature>
<dbReference type="RefSeq" id="XP_031874705.1">
    <property type="nucleotide sequence ID" value="XM_032010651.1"/>
</dbReference>
<evidence type="ECO:0000313" key="4">
    <source>
        <dbReference type="Proteomes" id="UP000254866"/>
    </source>
</evidence>
<proteinExistence type="predicted"/>
<accession>A0A370U2P1</accession>
<dbReference type="STRING" id="2656787.A0A370U2P1"/>
<feature type="transmembrane region" description="Helical" evidence="2">
    <location>
        <begin position="12"/>
        <end position="33"/>
    </location>
</feature>
<organism evidence="3 4">
    <name type="scientific">Venustampulla echinocandica</name>
    <dbReference type="NCBI Taxonomy" id="2656787"/>
    <lineage>
        <taxon>Eukaryota</taxon>
        <taxon>Fungi</taxon>
        <taxon>Dikarya</taxon>
        <taxon>Ascomycota</taxon>
        <taxon>Pezizomycotina</taxon>
        <taxon>Leotiomycetes</taxon>
        <taxon>Helotiales</taxon>
        <taxon>Pleuroascaceae</taxon>
        <taxon>Venustampulla</taxon>
    </lineage>
</organism>